<dbReference type="PANTHER" id="PTHR33050">
    <property type="entry name" value="REVERSE TRANSCRIPTASE DOMAIN-CONTAINING PROTEIN"/>
    <property type="match status" value="1"/>
</dbReference>
<evidence type="ECO:0000313" key="2">
    <source>
        <dbReference type="Proteomes" id="UP001159428"/>
    </source>
</evidence>
<dbReference type="PANTHER" id="PTHR33050:SF7">
    <property type="entry name" value="RIBONUCLEASE H"/>
    <property type="match status" value="1"/>
</dbReference>
<reference evidence="1 2" key="1">
    <citation type="submission" date="2022-05" db="EMBL/GenBank/DDBJ databases">
        <authorList>
            <consortium name="Genoscope - CEA"/>
            <person name="William W."/>
        </authorList>
    </citation>
    <scope>NUCLEOTIDE SEQUENCE [LARGE SCALE GENOMIC DNA]</scope>
</reference>
<sequence>LSVVRDGHKIPFVTLSPLKVIPNNLSAVTYSHFVSEAISDFLTVRADLTSYGFVINEEKSLREPVQVISWLGTVFDTYQCLISVTERRFSKLKSSIDLLRKDDCKIFKVRDVASVVGQVISLTPCV</sequence>
<keyword evidence="2" id="KW-1185">Reference proteome</keyword>
<proteinExistence type="predicted"/>
<dbReference type="InterPro" id="IPR052055">
    <property type="entry name" value="Hepadnavirus_pol/RT"/>
</dbReference>
<protein>
    <submittedName>
        <fullName evidence="1">Uncharacterized protein</fullName>
    </submittedName>
</protein>
<dbReference type="EMBL" id="CALNXJ010000003">
    <property type="protein sequence ID" value="CAH3035982.1"/>
    <property type="molecule type" value="Genomic_DNA"/>
</dbReference>
<feature type="non-terminal residue" evidence="1">
    <location>
        <position position="1"/>
    </location>
</feature>
<name>A0AAU9VU34_9CNID</name>
<comment type="caution">
    <text evidence="1">The sequence shown here is derived from an EMBL/GenBank/DDBJ whole genome shotgun (WGS) entry which is preliminary data.</text>
</comment>
<dbReference type="Proteomes" id="UP001159428">
    <property type="component" value="Unassembled WGS sequence"/>
</dbReference>
<evidence type="ECO:0000313" key="1">
    <source>
        <dbReference type="EMBL" id="CAH3035982.1"/>
    </source>
</evidence>
<organism evidence="1 2">
    <name type="scientific">Pocillopora meandrina</name>
    <dbReference type="NCBI Taxonomy" id="46732"/>
    <lineage>
        <taxon>Eukaryota</taxon>
        <taxon>Metazoa</taxon>
        <taxon>Cnidaria</taxon>
        <taxon>Anthozoa</taxon>
        <taxon>Hexacorallia</taxon>
        <taxon>Scleractinia</taxon>
        <taxon>Astrocoeniina</taxon>
        <taxon>Pocilloporidae</taxon>
        <taxon>Pocillopora</taxon>
    </lineage>
</organism>
<gene>
    <name evidence="1" type="ORF">PMEA_00016587</name>
</gene>
<accession>A0AAU9VU34</accession>
<dbReference type="AlphaFoldDB" id="A0AAU9VU34"/>